<evidence type="ECO:0000259" key="2">
    <source>
        <dbReference type="PROSITE" id="PS50206"/>
    </source>
</evidence>
<dbReference type="PANTHER" id="PTHR10828">
    <property type="entry name" value="M-PHASE INDUCER PHOSPHATASE DUAL SPECIFICITY PHOSPHATASE CDC25"/>
    <property type="match status" value="1"/>
</dbReference>
<protein>
    <recommendedName>
        <fullName evidence="2">Rhodanese domain-containing protein</fullName>
    </recommendedName>
</protein>
<feature type="domain" description="Rhodanese" evidence="2">
    <location>
        <begin position="103"/>
        <end position="202"/>
    </location>
</feature>
<dbReference type="SMART" id="SM00450">
    <property type="entry name" value="RHOD"/>
    <property type="match status" value="1"/>
</dbReference>
<feature type="compositionally biased region" description="Low complexity" evidence="1">
    <location>
        <begin position="83"/>
        <end position="103"/>
    </location>
</feature>
<accession>A0ABR3VBQ1</accession>
<comment type="caution">
    <text evidence="3">The sequence shown here is derived from an EMBL/GenBank/DDBJ whole genome shotgun (WGS) entry which is preliminary data.</text>
</comment>
<name>A0ABR3VBQ1_HUMIN</name>
<evidence type="ECO:0000256" key="1">
    <source>
        <dbReference type="SAM" id="MobiDB-lite"/>
    </source>
</evidence>
<dbReference type="InterPro" id="IPR036873">
    <property type="entry name" value="Rhodanese-like_dom_sf"/>
</dbReference>
<keyword evidence="4" id="KW-1185">Reference proteome</keyword>
<reference evidence="3 4" key="1">
    <citation type="journal article" date="2024" name="Commun. Biol.">
        <title>Comparative genomic analysis of thermophilic fungi reveals convergent evolutionary adaptations and gene losses.</title>
        <authorList>
            <person name="Steindorff A.S."/>
            <person name="Aguilar-Pontes M.V."/>
            <person name="Robinson A.J."/>
            <person name="Andreopoulos B."/>
            <person name="LaButti K."/>
            <person name="Kuo A."/>
            <person name="Mondo S."/>
            <person name="Riley R."/>
            <person name="Otillar R."/>
            <person name="Haridas S."/>
            <person name="Lipzen A."/>
            <person name="Grimwood J."/>
            <person name="Schmutz J."/>
            <person name="Clum A."/>
            <person name="Reid I.D."/>
            <person name="Moisan M.C."/>
            <person name="Butler G."/>
            <person name="Nguyen T.T.M."/>
            <person name="Dewar K."/>
            <person name="Conant G."/>
            <person name="Drula E."/>
            <person name="Henrissat B."/>
            <person name="Hansel C."/>
            <person name="Singer S."/>
            <person name="Hutchinson M.I."/>
            <person name="de Vries R.P."/>
            <person name="Natvig D.O."/>
            <person name="Powell A.J."/>
            <person name="Tsang A."/>
            <person name="Grigoriev I.V."/>
        </authorList>
    </citation>
    <scope>NUCLEOTIDE SEQUENCE [LARGE SCALE GENOMIC DNA]</scope>
    <source>
        <strain evidence="3 4">CBS 620.91</strain>
    </source>
</reference>
<gene>
    <name evidence="3" type="ORF">VTJ49DRAFT_2053</name>
</gene>
<dbReference type="PANTHER" id="PTHR10828:SF50">
    <property type="entry name" value="REDUCTASE (ARC2), PUTATIVE (AFU_ORTHOLOGUE AFUA_6G13400)-RELATED"/>
    <property type="match status" value="1"/>
</dbReference>
<organism evidence="3 4">
    <name type="scientific">Humicola insolens</name>
    <name type="common">Soft-rot fungus</name>
    <dbReference type="NCBI Taxonomy" id="85995"/>
    <lineage>
        <taxon>Eukaryota</taxon>
        <taxon>Fungi</taxon>
        <taxon>Dikarya</taxon>
        <taxon>Ascomycota</taxon>
        <taxon>Pezizomycotina</taxon>
        <taxon>Sordariomycetes</taxon>
        <taxon>Sordariomycetidae</taxon>
        <taxon>Sordariales</taxon>
        <taxon>Chaetomiaceae</taxon>
        <taxon>Mycothermus</taxon>
    </lineage>
</organism>
<feature type="compositionally biased region" description="Basic residues" evidence="1">
    <location>
        <begin position="15"/>
        <end position="33"/>
    </location>
</feature>
<dbReference type="EMBL" id="JAZGSY010000185">
    <property type="protein sequence ID" value="KAL1838922.1"/>
    <property type="molecule type" value="Genomic_DNA"/>
</dbReference>
<proteinExistence type="predicted"/>
<dbReference type="Proteomes" id="UP001583172">
    <property type="component" value="Unassembled WGS sequence"/>
</dbReference>
<dbReference type="SUPFAM" id="SSF52821">
    <property type="entry name" value="Rhodanese/Cell cycle control phosphatase"/>
    <property type="match status" value="1"/>
</dbReference>
<dbReference type="PROSITE" id="PS50206">
    <property type="entry name" value="RHODANESE_3"/>
    <property type="match status" value="1"/>
</dbReference>
<feature type="region of interest" description="Disordered" evidence="1">
    <location>
        <begin position="78"/>
        <end position="105"/>
    </location>
</feature>
<dbReference type="Pfam" id="PF00581">
    <property type="entry name" value="Rhodanese"/>
    <property type="match status" value="1"/>
</dbReference>
<evidence type="ECO:0000313" key="3">
    <source>
        <dbReference type="EMBL" id="KAL1838922.1"/>
    </source>
</evidence>
<feature type="region of interest" description="Disordered" evidence="1">
    <location>
        <begin position="1"/>
        <end position="39"/>
    </location>
</feature>
<sequence>MAVEHIYPSPDFNREHKHRHNHSHTQHDHHHGPHEHCSRMTLREDGTPWYTAFPEPRSVAPRLDPEDVFRMLQAQARETTPLGSESGSDSGSTSSRDTSVSGVQGEVLIVDARRSDCTGGTIRGAINLPAHSFYPTRGVLYDLCMRAGVKMVVFYCASSHGRGPRCAAWLQDYVGEVGGDLQCRVLSGGIRGWVQAYGGDMIDGFDEKEWQSKYR</sequence>
<evidence type="ECO:0000313" key="4">
    <source>
        <dbReference type="Proteomes" id="UP001583172"/>
    </source>
</evidence>
<dbReference type="Gene3D" id="3.40.250.10">
    <property type="entry name" value="Rhodanese-like domain"/>
    <property type="match status" value="1"/>
</dbReference>
<dbReference type="InterPro" id="IPR001763">
    <property type="entry name" value="Rhodanese-like_dom"/>
</dbReference>